<protein>
    <submittedName>
        <fullName evidence="1">Uncharacterized protein</fullName>
    </submittedName>
</protein>
<dbReference type="OrthoDB" id="3699287at2"/>
<organism evidence="1 2">
    <name type="scientific">Amycolatopsis pithecellobii</name>
    <dbReference type="NCBI Taxonomy" id="664692"/>
    <lineage>
        <taxon>Bacteria</taxon>
        <taxon>Bacillati</taxon>
        <taxon>Actinomycetota</taxon>
        <taxon>Actinomycetes</taxon>
        <taxon>Pseudonocardiales</taxon>
        <taxon>Pseudonocardiaceae</taxon>
        <taxon>Amycolatopsis</taxon>
    </lineage>
</organism>
<dbReference type="EMBL" id="WMBA01000044">
    <property type="protein sequence ID" value="MTD57187.1"/>
    <property type="molecule type" value="Genomic_DNA"/>
</dbReference>
<evidence type="ECO:0000313" key="2">
    <source>
        <dbReference type="Proteomes" id="UP000440096"/>
    </source>
</evidence>
<proteinExistence type="predicted"/>
<evidence type="ECO:0000313" key="1">
    <source>
        <dbReference type="EMBL" id="MTD57187.1"/>
    </source>
</evidence>
<name>A0A6N7YVT2_9PSEU</name>
<dbReference type="RefSeq" id="WP_154759324.1">
    <property type="nucleotide sequence ID" value="NZ_WMBA01000044.1"/>
</dbReference>
<sequence>MNDRSLAAQLGPLPEGVAALPEEHQQDLADALREARQRQGRALAKAGNEALRFIPALVRPAIRRAMGL</sequence>
<comment type="caution">
    <text evidence="1">The sequence shown here is derived from an EMBL/GenBank/DDBJ whole genome shotgun (WGS) entry which is preliminary data.</text>
</comment>
<accession>A0A6N7YVT2</accession>
<dbReference type="AlphaFoldDB" id="A0A6N7YVT2"/>
<gene>
    <name evidence="1" type="ORF">GKO32_24885</name>
</gene>
<reference evidence="1 2" key="1">
    <citation type="submission" date="2019-11" db="EMBL/GenBank/DDBJ databases">
        <title>Draft genome of Amycolatopsis RM579.</title>
        <authorList>
            <person name="Duangmal K."/>
            <person name="Mingma R."/>
        </authorList>
    </citation>
    <scope>NUCLEOTIDE SEQUENCE [LARGE SCALE GENOMIC DNA]</scope>
    <source>
        <strain evidence="1 2">RM579</strain>
    </source>
</reference>
<keyword evidence="2" id="KW-1185">Reference proteome</keyword>
<dbReference type="Proteomes" id="UP000440096">
    <property type="component" value="Unassembled WGS sequence"/>
</dbReference>